<dbReference type="Pfam" id="PF00568">
    <property type="entry name" value="WH1"/>
    <property type="match status" value="1"/>
</dbReference>
<sequence>MASSLISGCHVMSDLLTIREKGVLFTLLGPQCKLIKTTVAQVLVANETKGKSPGWSRLGCGAVCLIEDESIHTHILRLYCVKRAKLLWEQELYIPFKYTATRKFFHTFPADGHQIGLNFANETEAEEFHLAVEAVQRNQEKMTWMSEITCAEKKNKSTSDPPDSGSKPLDHFDRKQHFLMDAPSTTVTPTSSSDLDSTMRSLLMQSRLTMEDLKDKEIGEAVDCIINQFGGLKAVQRELKKIGPVSHTLPRATGASISLALKKGPLPPIPSINGRTTSQQTPQCTDTLDQSQICPWIPPPPSAPAPVLPERVRKSASFKSVGSSTSAESGDIILTALREVFKQKQLRQQRTSTDGSKMEPDSDGHF</sequence>
<dbReference type="AlphaFoldDB" id="A0A484DGJ6"/>
<dbReference type="InterPro" id="IPR011993">
    <property type="entry name" value="PH-like_dom_sf"/>
</dbReference>
<dbReference type="STRING" id="8167.A0A484DGJ6"/>
<keyword evidence="4" id="KW-1185">Reference proteome</keyword>
<dbReference type="CDD" id="cd01205">
    <property type="entry name" value="EVH1_WASP-like"/>
    <property type="match status" value="1"/>
</dbReference>
<name>A0A484DGJ6_PERFV</name>
<dbReference type="SMART" id="SM00461">
    <property type="entry name" value="WH1"/>
    <property type="match status" value="1"/>
</dbReference>
<organism evidence="3 4">
    <name type="scientific">Perca flavescens</name>
    <name type="common">American yellow perch</name>
    <name type="synonym">Morone flavescens</name>
    <dbReference type="NCBI Taxonomy" id="8167"/>
    <lineage>
        <taxon>Eukaryota</taxon>
        <taxon>Metazoa</taxon>
        <taxon>Chordata</taxon>
        <taxon>Craniata</taxon>
        <taxon>Vertebrata</taxon>
        <taxon>Euteleostomi</taxon>
        <taxon>Actinopterygii</taxon>
        <taxon>Neopterygii</taxon>
        <taxon>Teleostei</taxon>
        <taxon>Neoteleostei</taxon>
        <taxon>Acanthomorphata</taxon>
        <taxon>Eupercaria</taxon>
        <taxon>Perciformes</taxon>
        <taxon>Percoidei</taxon>
        <taxon>Percidae</taxon>
        <taxon>Percinae</taxon>
        <taxon>Perca</taxon>
    </lineage>
</organism>
<dbReference type="InterPro" id="IPR033927">
    <property type="entry name" value="WASPfam_EVH1"/>
</dbReference>
<dbReference type="Gene3D" id="2.30.29.30">
    <property type="entry name" value="Pleckstrin-homology domain (PH domain)/Phosphotyrosine-binding domain (PTB)"/>
    <property type="match status" value="1"/>
</dbReference>
<protein>
    <recommendedName>
        <fullName evidence="2">WH1 domain-containing protein</fullName>
    </recommendedName>
</protein>
<comment type="caution">
    <text evidence="3">The sequence shown here is derived from an EMBL/GenBank/DDBJ whole genome shotgun (WGS) entry which is preliminary data.</text>
</comment>
<dbReference type="Proteomes" id="UP000295070">
    <property type="component" value="Chromosome 4"/>
</dbReference>
<dbReference type="PROSITE" id="PS50229">
    <property type="entry name" value="WH1"/>
    <property type="match status" value="1"/>
</dbReference>
<dbReference type="SUPFAM" id="SSF50729">
    <property type="entry name" value="PH domain-like"/>
    <property type="match status" value="1"/>
</dbReference>
<evidence type="ECO:0000256" key="1">
    <source>
        <dbReference type="SAM" id="MobiDB-lite"/>
    </source>
</evidence>
<feature type="compositionally biased region" description="Basic and acidic residues" evidence="1">
    <location>
        <begin position="356"/>
        <end position="366"/>
    </location>
</feature>
<dbReference type="FunFam" id="2.30.29.30:FF:000130">
    <property type="entry name" value="neural Wiskott-Aldrich syndrome protein"/>
    <property type="match status" value="1"/>
</dbReference>
<gene>
    <name evidence="3" type="ORF">EPR50_G00040150</name>
</gene>
<reference evidence="3 4" key="1">
    <citation type="submission" date="2019-01" db="EMBL/GenBank/DDBJ databases">
        <title>A chromosome-scale genome assembly of the yellow perch, Perca flavescens.</title>
        <authorList>
            <person name="Feron R."/>
            <person name="Morvezen R."/>
            <person name="Bestin A."/>
            <person name="Haffray P."/>
            <person name="Klopp C."/>
            <person name="Zahm M."/>
            <person name="Cabau C."/>
            <person name="Roques C."/>
            <person name="Donnadieu C."/>
            <person name="Bouchez O."/>
            <person name="Christie M."/>
            <person name="Larson W."/>
            <person name="Guiguen Y."/>
        </authorList>
    </citation>
    <scope>NUCLEOTIDE SEQUENCE [LARGE SCALE GENOMIC DNA]</scope>
    <source>
        <strain evidence="3">YP-PL-M2</strain>
        <tissue evidence="3">Blood</tissue>
    </source>
</reference>
<feature type="region of interest" description="Disordered" evidence="1">
    <location>
        <begin position="343"/>
        <end position="366"/>
    </location>
</feature>
<dbReference type="InterPro" id="IPR000697">
    <property type="entry name" value="WH1/EVH1_dom"/>
</dbReference>
<evidence type="ECO:0000259" key="2">
    <source>
        <dbReference type="PROSITE" id="PS50229"/>
    </source>
</evidence>
<evidence type="ECO:0000313" key="4">
    <source>
        <dbReference type="Proteomes" id="UP000295070"/>
    </source>
</evidence>
<accession>A0A484DGJ6</accession>
<evidence type="ECO:0000313" key="3">
    <source>
        <dbReference type="EMBL" id="TDH14204.1"/>
    </source>
</evidence>
<feature type="domain" description="WH1" evidence="2">
    <location>
        <begin position="27"/>
        <end position="139"/>
    </location>
</feature>
<proteinExistence type="predicted"/>
<feature type="compositionally biased region" description="Polar residues" evidence="1">
    <location>
        <begin position="346"/>
        <end position="355"/>
    </location>
</feature>
<feature type="region of interest" description="Disordered" evidence="1">
    <location>
        <begin position="151"/>
        <end position="171"/>
    </location>
</feature>
<dbReference type="EMBL" id="SCKG01000004">
    <property type="protein sequence ID" value="TDH14204.1"/>
    <property type="molecule type" value="Genomic_DNA"/>
</dbReference>